<dbReference type="Proteomes" id="UP000008319">
    <property type="component" value="Plasmid pHI4320"/>
</dbReference>
<dbReference type="HOGENOM" id="CLU_3010700_0_0_6"/>
<sequence length="56" mass="6797">MVAISLRPQFFNYFLIAPFNFLKNKIFLYSIIIQKEIDVRRNKVYIYTVCIYSIID</sequence>
<keyword evidence="1" id="KW-0614">Plasmid</keyword>
<dbReference type="EnsemblBacteria" id="CAQ34878">
    <property type="protein sequence ID" value="CAQ34878"/>
    <property type="gene ID" value="PMIP29"/>
</dbReference>
<reference evidence="1 2" key="1">
    <citation type="journal article" date="2008" name="J. Bacteriol.">
        <title>Complete genome sequence of uropathogenic Proteus mirabilis, a master of both adherence and motility.</title>
        <authorList>
            <person name="Pearson M.M."/>
            <person name="Sebaihia M."/>
            <person name="Churcher C."/>
            <person name="Quail M.A."/>
            <person name="Seshasayee A.S."/>
            <person name="Luscombe N.M."/>
            <person name="Abdellah Z."/>
            <person name="Arrosmith C."/>
            <person name="Atkin B."/>
            <person name="Chillingworth T."/>
            <person name="Hauser H."/>
            <person name="Jagels K."/>
            <person name="Moule S."/>
            <person name="Mungall K."/>
            <person name="Norbertczak H."/>
            <person name="Rabbinowitsch E."/>
            <person name="Walker D."/>
            <person name="Whithead S."/>
            <person name="Thomson N.R."/>
            <person name="Rather P.N."/>
            <person name="Parkhill J."/>
            <person name="Mobley H.L."/>
        </authorList>
    </citation>
    <scope>NUCLEOTIDE SEQUENCE [LARGE SCALE GENOMIC DNA]</scope>
    <source>
        <strain evidence="1 2">HI4320</strain>
    </source>
</reference>
<protein>
    <submittedName>
        <fullName evidence="1">Membrane protein</fullName>
    </submittedName>
</protein>
<gene>
    <name evidence="1" type="ordered locus">PMIP29</name>
</gene>
<name>B1VJ70_PROMH</name>
<keyword evidence="2" id="KW-1185">Reference proteome</keyword>
<proteinExistence type="predicted"/>
<dbReference type="AlphaFoldDB" id="B1VJ70"/>
<dbReference type="EMBL" id="AM942760">
    <property type="protein sequence ID" value="CAQ34878.1"/>
    <property type="molecule type" value="Genomic_DNA"/>
</dbReference>
<geneLocation type="plasmid" evidence="1 2">
    <name>pHI4320</name>
</geneLocation>
<accession>B1VJ70</accession>
<evidence type="ECO:0000313" key="1">
    <source>
        <dbReference type="EMBL" id="CAQ34878.1"/>
    </source>
</evidence>
<organism evidence="1 2">
    <name type="scientific">Proteus mirabilis (strain HI4320)</name>
    <dbReference type="NCBI Taxonomy" id="529507"/>
    <lineage>
        <taxon>Bacteria</taxon>
        <taxon>Pseudomonadati</taxon>
        <taxon>Pseudomonadota</taxon>
        <taxon>Gammaproteobacteria</taxon>
        <taxon>Enterobacterales</taxon>
        <taxon>Morganellaceae</taxon>
        <taxon>Proteus</taxon>
    </lineage>
</organism>
<evidence type="ECO:0000313" key="2">
    <source>
        <dbReference type="Proteomes" id="UP000008319"/>
    </source>
</evidence>
<dbReference type="KEGG" id="pmr:PMIP29"/>